<organism evidence="1 2">
    <name type="scientific">Nyssa sinensis</name>
    <dbReference type="NCBI Taxonomy" id="561372"/>
    <lineage>
        <taxon>Eukaryota</taxon>
        <taxon>Viridiplantae</taxon>
        <taxon>Streptophyta</taxon>
        <taxon>Embryophyta</taxon>
        <taxon>Tracheophyta</taxon>
        <taxon>Spermatophyta</taxon>
        <taxon>Magnoliopsida</taxon>
        <taxon>eudicotyledons</taxon>
        <taxon>Gunneridae</taxon>
        <taxon>Pentapetalae</taxon>
        <taxon>asterids</taxon>
        <taxon>Cornales</taxon>
        <taxon>Nyssaceae</taxon>
        <taxon>Nyssa</taxon>
    </lineage>
</organism>
<proteinExistence type="predicted"/>
<dbReference type="AlphaFoldDB" id="A0A5J5BWF2"/>
<evidence type="ECO:0000313" key="2">
    <source>
        <dbReference type="Proteomes" id="UP000325577"/>
    </source>
</evidence>
<dbReference type="EMBL" id="CM018032">
    <property type="protein sequence ID" value="KAA8547168.1"/>
    <property type="molecule type" value="Genomic_DNA"/>
</dbReference>
<accession>A0A5J5BWF2</accession>
<sequence length="177" mass="18330">MGVRLGLRSDGGWCCAVDEGVAVVRLGVTMMGLMVVMGGRSAGRRCDREGDGRGAVTLGFGSGGGDDGNGVAGSVGDGGGEEWVTMVMTAGLRRRGYARVVKGVRWWVREVAAMGAWVMRGSGRLVLMEWGCVVMEVLLMDGGYGDGGTGLGAVVWSAVVVRTAGGGDKGLVRRFLR</sequence>
<keyword evidence="2" id="KW-1185">Reference proteome</keyword>
<reference evidence="1 2" key="1">
    <citation type="submission" date="2019-09" db="EMBL/GenBank/DDBJ databases">
        <title>A chromosome-level genome assembly of the Chinese tupelo Nyssa sinensis.</title>
        <authorList>
            <person name="Yang X."/>
            <person name="Kang M."/>
            <person name="Yang Y."/>
            <person name="Xiong H."/>
            <person name="Wang M."/>
            <person name="Zhang Z."/>
            <person name="Wang Z."/>
            <person name="Wu H."/>
            <person name="Ma T."/>
            <person name="Liu J."/>
            <person name="Xi Z."/>
        </authorList>
    </citation>
    <scope>NUCLEOTIDE SEQUENCE [LARGE SCALE GENOMIC DNA]</scope>
    <source>
        <strain evidence="1">J267</strain>
        <tissue evidence="1">Leaf</tissue>
    </source>
</reference>
<dbReference type="Proteomes" id="UP000325577">
    <property type="component" value="Linkage Group LG1"/>
</dbReference>
<gene>
    <name evidence="1" type="ORF">F0562_003623</name>
</gene>
<protein>
    <submittedName>
        <fullName evidence="1">Uncharacterized protein</fullName>
    </submittedName>
</protein>
<name>A0A5J5BWF2_9ASTE</name>
<evidence type="ECO:0000313" key="1">
    <source>
        <dbReference type="EMBL" id="KAA8547168.1"/>
    </source>
</evidence>